<proteinExistence type="predicted"/>
<name>A0A1B6PAT5_SORBI</name>
<protein>
    <submittedName>
        <fullName evidence="1">Uncharacterized protein</fullName>
    </submittedName>
</protein>
<dbReference type="OMA" id="NICIHFF"/>
<keyword evidence="2" id="KW-1185">Reference proteome</keyword>
<reference evidence="2" key="2">
    <citation type="journal article" date="2018" name="Plant J.">
        <title>The Sorghum bicolor reference genome: improved assembly, gene annotations, a transcriptome atlas, and signatures of genome organization.</title>
        <authorList>
            <person name="McCormick R.F."/>
            <person name="Truong S.K."/>
            <person name="Sreedasyam A."/>
            <person name="Jenkins J."/>
            <person name="Shu S."/>
            <person name="Sims D."/>
            <person name="Kennedy M."/>
            <person name="Amirebrahimi M."/>
            <person name="Weers B.D."/>
            <person name="McKinley B."/>
            <person name="Mattison A."/>
            <person name="Morishige D.T."/>
            <person name="Grimwood J."/>
            <person name="Schmutz J."/>
            <person name="Mullet J.E."/>
        </authorList>
    </citation>
    <scope>NUCLEOTIDE SEQUENCE [LARGE SCALE GENOMIC DNA]</scope>
    <source>
        <strain evidence="2">cv. BTx623</strain>
    </source>
</reference>
<gene>
    <name evidence="1" type="ORF">SORBI_3008G013700</name>
</gene>
<evidence type="ECO:0000313" key="1">
    <source>
        <dbReference type="EMBL" id="KXG22826.1"/>
    </source>
</evidence>
<dbReference type="Gramene" id="KXG22826">
    <property type="protein sequence ID" value="KXG22826"/>
    <property type="gene ID" value="SORBI_3008G013700"/>
</dbReference>
<dbReference type="InParanoid" id="A0A1B6PAT5"/>
<dbReference type="Proteomes" id="UP000000768">
    <property type="component" value="Chromosome 8"/>
</dbReference>
<evidence type="ECO:0000313" key="2">
    <source>
        <dbReference type="Proteomes" id="UP000000768"/>
    </source>
</evidence>
<accession>A0A1B6PAT5</accession>
<organism evidence="1 2">
    <name type="scientific">Sorghum bicolor</name>
    <name type="common">Sorghum</name>
    <name type="synonym">Sorghum vulgare</name>
    <dbReference type="NCBI Taxonomy" id="4558"/>
    <lineage>
        <taxon>Eukaryota</taxon>
        <taxon>Viridiplantae</taxon>
        <taxon>Streptophyta</taxon>
        <taxon>Embryophyta</taxon>
        <taxon>Tracheophyta</taxon>
        <taxon>Spermatophyta</taxon>
        <taxon>Magnoliopsida</taxon>
        <taxon>Liliopsida</taxon>
        <taxon>Poales</taxon>
        <taxon>Poaceae</taxon>
        <taxon>PACMAD clade</taxon>
        <taxon>Panicoideae</taxon>
        <taxon>Andropogonodae</taxon>
        <taxon>Andropogoneae</taxon>
        <taxon>Sorghinae</taxon>
        <taxon>Sorghum</taxon>
    </lineage>
</organism>
<reference evidence="1 2" key="1">
    <citation type="journal article" date="2009" name="Nature">
        <title>The Sorghum bicolor genome and the diversification of grasses.</title>
        <authorList>
            <person name="Paterson A.H."/>
            <person name="Bowers J.E."/>
            <person name="Bruggmann R."/>
            <person name="Dubchak I."/>
            <person name="Grimwood J."/>
            <person name="Gundlach H."/>
            <person name="Haberer G."/>
            <person name="Hellsten U."/>
            <person name="Mitros T."/>
            <person name="Poliakov A."/>
            <person name="Schmutz J."/>
            <person name="Spannagl M."/>
            <person name="Tang H."/>
            <person name="Wang X."/>
            <person name="Wicker T."/>
            <person name="Bharti A.K."/>
            <person name="Chapman J."/>
            <person name="Feltus F.A."/>
            <person name="Gowik U."/>
            <person name="Grigoriev I.V."/>
            <person name="Lyons E."/>
            <person name="Maher C.A."/>
            <person name="Martis M."/>
            <person name="Narechania A."/>
            <person name="Otillar R.P."/>
            <person name="Penning B.W."/>
            <person name="Salamov A.A."/>
            <person name="Wang Y."/>
            <person name="Zhang L."/>
            <person name="Carpita N.C."/>
            <person name="Freeling M."/>
            <person name="Gingle A.R."/>
            <person name="Hash C.T."/>
            <person name="Keller B."/>
            <person name="Klein P."/>
            <person name="Kresovich S."/>
            <person name="McCann M.C."/>
            <person name="Ming R."/>
            <person name="Peterson D.G."/>
            <person name="Mehboob-ur-Rahman"/>
            <person name="Ware D."/>
            <person name="Westhoff P."/>
            <person name="Mayer K.F."/>
            <person name="Messing J."/>
            <person name="Rokhsar D.S."/>
        </authorList>
    </citation>
    <scope>NUCLEOTIDE SEQUENCE [LARGE SCALE GENOMIC DNA]</scope>
    <source>
        <strain evidence="2">cv. BTx623</strain>
    </source>
</reference>
<dbReference type="EMBL" id="CM000767">
    <property type="protein sequence ID" value="KXG22826.1"/>
    <property type="molecule type" value="Genomic_DNA"/>
</dbReference>
<sequence>MNICIHCFDTDLSQDFSKPATLNGMLDSSTSIGAFLPQWYKSDKPGDSTLQQSNPPESI</sequence>
<dbReference type="AlphaFoldDB" id="A0A1B6PAT5"/>